<dbReference type="EMBL" id="SUTG01000009">
    <property type="protein sequence ID" value="MBE6512154.1"/>
    <property type="molecule type" value="Genomic_DNA"/>
</dbReference>
<dbReference type="Proteomes" id="UP000732619">
    <property type="component" value="Unassembled WGS sequence"/>
</dbReference>
<comment type="caution">
    <text evidence="2">The sequence shown here is derived from an EMBL/GenBank/DDBJ whole genome shotgun (WGS) entry which is preliminary data.</text>
</comment>
<dbReference type="AlphaFoldDB" id="A0A8T3VKU5"/>
<dbReference type="InterPro" id="IPR015419">
    <property type="entry name" value="CTAG/Pcc1"/>
</dbReference>
<dbReference type="NCBIfam" id="NF011470">
    <property type="entry name" value="PRK14887.1"/>
    <property type="match status" value="1"/>
</dbReference>
<gene>
    <name evidence="2" type="ORF">E7Z75_03235</name>
</gene>
<organism evidence="2 3">
    <name type="scientific">Methanobrevibacter olleyae</name>
    <dbReference type="NCBI Taxonomy" id="294671"/>
    <lineage>
        <taxon>Archaea</taxon>
        <taxon>Methanobacteriati</taxon>
        <taxon>Methanobacteriota</taxon>
        <taxon>Methanomada group</taxon>
        <taxon>Methanobacteria</taxon>
        <taxon>Methanobacteriales</taxon>
        <taxon>Methanobacteriaceae</taxon>
        <taxon>Methanobrevibacter</taxon>
    </lineage>
</organism>
<proteinExistence type="inferred from homology"/>
<protein>
    <submittedName>
        <fullName evidence="2">Uncharacterized protein</fullName>
    </submittedName>
</protein>
<reference evidence="2" key="1">
    <citation type="submission" date="2019-04" db="EMBL/GenBank/DDBJ databases">
        <title>Evolution of Biomass-Degrading Anaerobic Consortia Revealed by Metagenomics.</title>
        <authorList>
            <person name="Peng X."/>
        </authorList>
    </citation>
    <scope>NUCLEOTIDE SEQUENCE</scope>
    <source>
        <strain evidence="2">SIG14</strain>
    </source>
</reference>
<accession>A0A8T3VKU5</accession>
<sequence length="81" mass="9221">MKIKSNIKMQYKDSKYAEIVYKSLEVDNDGFVQSILDEDTINFKIESNKLGSFLATSDDLIASEILAEEIIKKTSQNDILK</sequence>
<dbReference type="Pfam" id="PF09341">
    <property type="entry name" value="Pcc1"/>
    <property type="match status" value="1"/>
</dbReference>
<evidence type="ECO:0000313" key="3">
    <source>
        <dbReference type="Proteomes" id="UP000732619"/>
    </source>
</evidence>
<name>A0A8T3VKU5_METOL</name>
<comment type="similarity">
    <text evidence="1">Belongs to the CTAG/PCC1 family.</text>
</comment>
<evidence type="ECO:0000313" key="2">
    <source>
        <dbReference type="EMBL" id="MBE6512154.1"/>
    </source>
</evidence>
<evidence type="ECO:0000256" key="1">
    <source>
        <dbReference type="ARBA" id="ARBA00007073"/>
    </source>
</evidence>